<dbReference type="GO" id="GO:0051539">
    <property type="term" value="F:4 iron, 4 sulfur cluster binding"/>
    <property type="evidence" value="ECO:0007669"/>
    <property type="project" value="TreeGrafter"/>
</dbReference>
<name>A0A645F8W2_9ZZZZ</name>
<dbReference type="InterPro" id="IPR058240">
    <property type="entry name" value="rSAM_sf"/>
</dbReference>
<dbReference type="EC" id="1.3.99.-" evidence="2"/>
<dbReference type="AlphaFoldDB" id="A0A645F8W2"/>
<dbReference type="EMBL" id="VSSQ01056483">
    <property type="protein sequence ID" value="MPN10340.1"/>
    <property type="molecule type" value="Genomic_DNA"/>
</dbReference>
<proteinExistence type="predicted"/>
<sequence length="172" mass="20362">MLSKLHIKNISEDLDYDMYNLIIERLNNYNHYETSNFSKEGYESKHNLTYWNNEHYYGFGLGASGYIDNVRYENTRSLNHYLEGKYVLEESTLTKNEVIENEFILGFRKLEGININRFKEKYNIDILNIDVVLELLEKGKLINDGSNIKIDNNYVYTANDILINFLGIDYEK</sequence>
<keyword evidence="2" id="KW-0560">Oxidoreductase</keyword>
<reference evidence="2" key="1">
    <citation type="submission" date="2019-08" db="EMBL/GenBank/DDBJ databases">
        <authorList>
            <person name="Kucharzyk K."/>
            <person name="Murdoch R.W."/>
            <person name="Higgins S."/>
            <person name="Loffler F."/>
        </authorList>
    </citation>
    <scope>NUCLEOTIDE SEQUENCE</scope>
</reference>
<protein>
    <submittedName>
        <fullName evidence="2">Oxygen-independent coproporphyrinogen-III oxidase-like protein</fullName>
        <ecNumber evidence="2">1.3.99.-</ecNumber>
    </submittedName>
</protein>
<dbReference type="PANTHER" id="PTHR13932:SF5">
    <property type="entry name" value="RADICAL S-ADENOSYL METHIONINE DOMAIN-CONTAINING PROTEIN 1, MITOCHONDRIAL"/>
    <property type="match status" value="1"/>
</dbReference>
<dbReference type="InterPro" id="IPR034505">
    <property type="entry name" value="Coproporphyrinogen-III_oxidase"/>
</dbReference>
<dbReference type="GO" id="GO:0005737">
    <property type="term" value="C:cytoplasm"/>
    <property type="evidence" value="ECO:0007669"/>
    <property type="project" value="TreeGrafter"/>
</dbReference>
<dbReference type="PANTHER" id="PTHR13932">
    <property type="entry name" value="COPROPORPHYRINIGEN III OXIDASE"/>
    <property type="match status" value="1"/>
</dbReference>
<dbReference type="Pfam" id="PF06969">
    <property type="entry name" value="HemN_C"/>
    <property type="match status" value="1"/>
</dbReference>
<accession>A0A645F8W2</accession>
<dbReference type="InterPro" id="IPR010723">
    <property type="entry name" value="HemN_C"/>
</dbReference>
<organism evidence="2">
    <name type="scientific">bioreactor metagenome</name>
    <dbReference type="NCBI Taxonomy" id="1076179"/>
    <lineage>
        <taxon>unclassified sequences</taxon>
        <taxon>metagenomes</taxon>
        <taxon>ecological metagenomes</taxon>
    </lineage>
</organism>
<dbReference type="GO" id="GO:0006779">
    <property type="term" value="P:porphyrin-containing compound biosynthetic process"/>
    <property type="evidence" value="ECO:0007669"/>
    <property type="project" value="TreeGrafter"/>
</dbReference>
<evidence type="ECO:0000313" key="2">
    <source>
        <dbReference type="EMBL" id="MPN10340.1"/>
    </source>
</evidence>
<dbReference type="GO" id="GO:0016491">
    <property type="term" value="F:oxidoreductase activity"/>
    <property type="evidence" value="ECO:0007669"/>
    <property type="project" value="UniProtKB-KW"/>
</dbReference>
<gene>
    <name evidence="2" type="primary">hemN_53</name>
    <name evidence="2" type="ORF">SDC9_157635</name>
</gene>
<comment type="caution">
    <text evidence="2">The sequence shown here is derived from an EMBL/GenBank/DDBJ whole genome shotgun (WGS) entry which is preliminary data.</text>
</comment>
<feature type="domain" description="HemN C-terminal" evidence="1">
    <location>
        <begin position="93"/>
        <end position="149"/>
    </location>
</feature>
<dbReference type="SUPFAM" id="SSF102114">
    <property type="entry name" value="Radical SAM enzymes"/>
    <property type="match status" value="1"/>
</dbReference>
<evidence type="ECO:0000259" key="1">
    <source>
        <dbReference type="Pfam" id="PF06969"/>
    </source>
</evidence>